<dbReference type="Proteomes" id="UP000426265">
    <property type="component" value="Unassembled WGS sequence"/>
</dbReference>
<dbReference type="ExpressionAtlas" id="A0A654G3P0">
    <property type="expression patterns" value="baseline and differential"/>
</dbReference>
<protein>
    <submittedName>
        <fullName evidence="1">Uncharacterized protein</fullName>
    </submittedName>
</protein>
<reference evidence="1 2" key="1">
    <citation type="submission" date="2019-11" db="EMBL/GenBank/DDBJ databases">
        <authorList>
            <person name="Jiao W.-B."/>
            <person name="Schneeberger K."/>
        </authorList>
    </citation>
    <scope>NUCLEOTIDE SEQUENCE [LARGE SCALE GENOMIC DNA]</scope>
    <source>
        <strain evidence="2">cv. An-1</strain>
    </source>
</reference>
<organism evidence="1 2">
    <name type="scientific">Arabidopsis thaliana</name>
    <name type="common">Mouse-ear cress</name>
    <dbReference type="NCBI Taxonomy" id="3702"/>
    <lineage>
        <taxon>Eukaryota</taxon>
        <taxon>Viridiplantae</taxon>
        <taxon>Streptophyta</taxon>
        <taxon>Embryophyta</taxon>
        <taxon>Tracheophyta</taxon>
        <taxon>Spermatophyta</taxon>
        <taxon>Magnoliopsida</taxon>
        <taxon>eudicotyledons</taxon>
        <taxon>Gunneridae</taxon>
        <taxon>Pentapetalae</taxon>
        <taxon>rosids</taxon>
        <taxon>malvids</taxon>
        <taxon>Brassicales</taxon>
        <taxon>Brassicaceae</taxon>
        <taxon>Camelineae</taxon>
        <taxon>Arabidopsis</taxon>
    </lineage>
</organism>
<gene>
    <name evidence="1" type="ORF">AN1_LOCUS23062</name>
</gene>
<proteinExistence type="predicted"/>
<name>A0A654G3P0_ARATH</name>
<accession>A0A654G3P0</accession>
<dbReference type="EMBL" id="CACRSJ010000110">
    <property type="protein sequence ID" value="VYS67666.1"/>
    <property type="molecule type" value="Genomic_DNA"/>
</dbReference>
<dbReference type="AlphaFoldDB" id="A0A654G3P0"/>
<evidence type="ECO:0000313" key="2">
    <source>
        <dbReference type="Proteomes" id="UP000426265"/>
    </source>
</evidence>
<evidence type="ECO:0000313" key="1">
    <source>
        <dbReference type="EMBL" id="VYS67666.1"/>
    </source>
</evidence>
<sequence>MNLRFGNWYIGYISQLRLIPAYDSAVKSTKSDSYIFGSTPRPPESHSHFGSSSDAVCSWKVPFLSMNLAFGMIFVGDDVVLREGELQLEWCRQNHYFDVDIRCFDIAASVIDLPAFCGVTEIASSVEKVFTLPTILEDCYEFLLPFAMDYDVVVMLLLNFGGSQVMSPPDFVGFYAIEIDAKTLQLFLQIDVAPTTAGYFVASMLSVAESLVQSDTPHILSDVLCDASLDTELCTNTTLSFSRNDMTMCSKTGAADSDHWLFKRHVALLLHLSFAQVYKGFISFYEGEDKHVAVKFHRKSKVAAALLTNVDFALLLYGDVSFVGQAHVDDSGRLSTFIFGSLTRPPEARNVYFQFQAMDIHVH</sequence>